<proteinExistence type="predicted"/>
<dbReference type="Proteomes" id="UP000249547">
    <property type="component" value="Unassembled WGS sequence"/>
</dbReference>
<evidence type="ECO:0000256" key="1">
    <source>
        <dbReference type="SAM" id="Phobius"/>
    </source>
</evidence>
<accession>A0A327QFZ2</accession>
<feature type="transmembrane region" description="Helical" evidence="1">
    <location>
        <begin position="72"/>
        <end position="94"/>
    </location>
</feature>
<keyword evidence="1" id="KW-0472">Membrane</keyword>
<dbReference type="AlphaFoldDB" id="A0A327QFZ2"/>
<dbReference type="EMBL" id="QLLL01000006">
    <property type="protein sequence ID" value="RAJ02552.1"/>
    <property type="molecule type" value="Genomic_DNA"/>
</dbReference>
<feature type="transmembrane region" description="Helical" evidence="1">
    <location>
        <begin position="39"/>
        <end position="60"/>
    </location>
</feature>
<keyword evidence="3" id="KW-1185">Reference proteome</keyword>
<name>A0A327QFZ2_9BACT</name>
<sequence length="128" mass="14221">MVAFTATILSIAALAGLVYNLFGSLMINMLPTPEVMKIMGTWIVLMFALYTSSIGTIVAWRKSKPQIFQTKLYILGAACIIALVFHLCTFFPPKQLHTDWVILVRTMTAALLPLVVTIPFFQLKTNAI</sequence>
<evidence type="ECO:0000313" key="2">
    <source>
        <dbReference type="EMBL" id="RAJ02552.1"/>
    </source>
</evidence>
<gene>
    <name evidence="2" type="ORF">LX64_03572</name>
</gene>
<keyword evidence="1" id="KW-0812">Transmembrane</keyword>
<organism evidence="2 3">
    <name type="scientific">Chitinophaga skermanii</name>
    <dbReference type="NCBI Taxonomy" id="331697"/>
    <lineage>
        <taxon>Bacteria</taxon>
        <taxon>Pseudomonadati</taxon>
        <taxon>Bacteroidota</taxon>
        <taxon>Chitinophagia</taxon>
        <taxon>Chitinophagales</taxon>
        <taxon>Chitinophagaceae</taxon>
        <taxon>Chitinophaga</taxon>
    </lineage>
</organism>
<evidence type="ECO:0000313" key="3">
    <source>
        <dbReference type="Proteomes" id="UP000249547"/>
    </source>
</evidence>
<keyword evidence="1" id="KW-1133">Transmembrane helix</keyword>
<comment type="caution">
    <text evidence="2">The sequence shown here is derived from an EMBL/GenBank/DDBJ whole genome shotgun (WGS) entry which is preliminary data.</text>
</comment>
<feature type="transmembrane region" description="Helical" evidence="1">
    <location>
        <begin position="100"/>
        <end position="121"/>
    </location>
</feature>
<reference evidence="2 3" key="1">
    <citation type="submission" date="2018-06" db="EMBL/GenBank/DDBJ databases">
        <title>Genomic Encyclopedia of Archaeal and Bacterial Type Strains, Phase II (KMG-II): from individual species to whole genera.</title>
        <authorList>
            <person name="Goeker M."/>
        </authorList>
    </citation>
    <scope>NUCLEOTIDE SEQUENCE [LARGE SCALE GENOMIC DNA]</scope>
    <source>
        <strain evidence="2 3">DSM 23857</strain>
    </source>
</reference>
<protein>
    <submittedName>
        <fullName evidence="2">Uncharacterized protein</fullName>
    </submittedName>
</protein>